<evidence type="ECO:0000313" key="3">
    <source>
        <dbReference type="EMBL" id="MEJ8820513.1"/>
    </source>
</evidence>
<dbReference type="InterPro" id="IPR029058">
    <property type="entry name" value="AB_hydrolase_fold"/>
</dbReference>
<keyword evidence="4" id="KW-1185">Reference proteome</keyword>
<sequence>MAPVACLMLNMGANYRVGPHRVNVKLARQLADQGVSGIRFDLAGLGDSGSPSGGNHFTTQAVLDIQAAMNLVETMLGIRRFVVIGLCSGAANGMAAAMVDHRIVGILLFDGYAFPGWRARWELSLRRALAVPTNPAVIGKTVRWLHRKFSASAAAAAAPANLFEPVPVEVAEKSFHASMTELVGRGVALFFVYTGTVHVTDRGRDQLGRFANEAYARHVDYRFIGEIDHGLTSLASQRTFMAAASEWTLRVIRGGTPGALHPPSHSKKDEGADSLAPSVRKALRIEGVH</sequence>
<dbReference type="Proteomes" id="UP001363010">
    <property type="component" value="Unassembled WGS sequence"/>
</dbReference>
<dbReference type="Pfam" id="PF12697">
    <property type="entry name" value="Abhydrolase_6"/>
    <property type="match status" value="1"/>
</dbReference>
<accession>A0ABU8VSA7</accession>
<evidence type="ECO:0000256" key="1">
    <source>
        <dbReference type="SAM" id="MobiDB-lite"/>
    </source>
</evidence>
<dbReference type="SUPFAM" id="SSF53474">
    <property type="entry name" value="alpha/beta-Hydrolases"/>
    <property type="match status" value="1"/>
</dbReference>
<evidence type="ECO:0000313" key="4">
    <source>
        <dbReference type="Proteomes" id="UP001363010"/>
    </source>
</evidence>
<feature type="region of interest" description="Disordered" evidence="1">
    <location>
        <begin position="255"/>
        <end position="276"/>
    </location>
</feature>
<dbReference type="RefSeq" id="WP_340361574.1">
    <property type="nucleotide sequence ID" value="NZ_JBBKZV010000001.1"/>
</dbReference>
<name>A0ABU8VSA7_9BURK</name>
<dbReference type="GO" id="GO:0016787">
    <property type="term" value="F:hydrolase activity"/>
    <property type="evidence" value="ECO:0007669"/>
    <property type="project" value="UniProtKB-KW"/>
</dbReference>
<feature type="domain" description="AB hydrolase-1" evidence="2">
    <location>
        <begin position="25"/>
        <end position="255"/>
    </location>
</feature>
<keyword evidence="3" id="KW-0378">Hydrolase</keyword>
<organism evidence="3 4">
    <name type="scientific">Variovorax humicola</name>
    <dbReference type="NCBI Taxonomy" id="1769758"/>
    <lineage>
        <taxon>Bacteria</taxon>
        <taxon>Pseudomonadati</taxon>
        <taxon>Pseudomonadota</taxon>
        <taxon>Betaproteobacteria</taxon>
        <taxon>Burkholderiales</taxon>
        <taxon>Comamonadaceae</taxon>
        <taxon>Variovorax</taxon>
    </lineage>
</organism>
<gene>
    <name evidence="3" type="ORF">WKW80_00505</name>
</gene>
<dbReference type="InterPro" id="IPR000073">
    <property type="entry name" value="AB_hydrolase_1"/>
</dbReference>
<reference evidence="3 4" key="1">
    <citation type="submission" date="2024-03" db="EMBL/GenBank/DDBJ databases">
        <title>Novel species of the genus Variovorax.</title>
        <authorList>
            <person name="Liu Q."/>
            <person name="Xin Y.-H."/>
        </authorList>
    </citation>
    <scope>NUCLEOTIDE SEQUENCE [LARGE SCALE GENOMIC DNA]</scope>
    <source>
        <strain evidence="3 4">KACC 18501</strain>
    </source>
</reference>
<protein>
    <submittedName>
        <fullName evidence="3">Alpha/beta fold hydrolase</fullName>
    </submittedName>
</protein>
<dbReference type="EMBL" id="JBBKZV010000001">
    <property type="protein sequence ID" value="MEJ8820513.1"/>
    <property type="molecule type" value="Genomic_DNA"/>
</dbReference>
<dbReference type="Gene3D" id="3.40.50.1820">
    <property type="entry name" value="alpha/beta hydrolase"/>
    <property type="match status" value="1"/>
</dbReference>
<proteinExistence type="predicted"/>
<evidence type="ECO:0000259" key="2">
    <source>
        <dbReference type="Pfam" id="PF12697"/>
    </source>
</evidence>
<comment type="caution">
    <text evidence="3">The sequence shown here is derived from an EMBL/GenBank/DDBJ whole genome shotgun (WGS) entry which is preliminary data.</text>
</comment>